<name>A0A2N9KGU4_9LACO</name>
<proteinExistence type="inferred from homology"/>
<dbReference type="GeneID" id="24960372"/>
<evidence type="ECO:0000256" key="8">
    <source>
        <dbReference type="PIRNR" id="PIRNR000077"/>
    </source>
</evidence>
<dbReference type="EMBL" id="OKQU01000007">
    <property type="protein sequence ID" value="SPE09885.1"/>
    <property type="molecule type" value="Genomic_DNA"/>
</dbReference>
<evidence type="ECO:0000256" key="9">
    <source>
        <dbReference type="PIRSR" id="PIRSR000077-1"/>
    </source>
</evidence>
<dbReference type="Proteomes" id="UP000237923">
    <property type="component" value="Unassembled WGS sequence"/>
</dbReference>
<feature type="domain" description="Thioredoxin" evidence="11">
    <location>
        <begin position="1"/>
        <end position="108"/>
    </location>
</feature>
<feature type="site" description="Deprotonates C-terminal active site Cys" evidence="9">
    <location>
        <position position="25"/>
    </location>
</feature>
<evidence type="ECO:0000256" key="2">
    <source>
        <dbReference type="ARBA" id="ARBA00020570"/>
    </source>
</evidence>
<evidence type="ECO:0000256" key="10">
    <source>
        <dbReference type="PIRSR" id="PIRSR000077-4"/>
    </source>
</evidence>
<evidence type="ECO:0000313" key="12">
    <source>
        <dbReference type="EMBL" id="SPD95156.1"/>
    </source>
</evidence>
<evidence type="ECO:0000256" key="3">
    <source>
        <dbReference type="ARBA" id="ARBA00022448"/>
    </source>
</evidence>
<dbReference type="PRINTS" id="PR00421">
    <property type="entry name" value="THIOREDOXIN"/>
</dbReference>
<keyword evidence="3" id="KW-0813">Transport</keyword>
<dbReference type="EMBL" id="OKQR01000008">
    <property type="protein sequence ID" value="SPD95156.1"/>
    <property type="molecule type" value="Genomic_DNA"/>
</dbReference>
<feature type="active site" description="Nucleophile" evidence="9">
    <location>
        <position position="31"/>
    </location>
</feature>
<keyword evidence="15" id="KW-1185">Reference proteome</keyword>
<dbReference type="RefSeq" id="WP_010276702.1">
    <property type="nucleotide sequence ID" value="NZ_JASDEO010000030.1"/>
</dbReference>
<evidence type="ECO:0000256" key="1">
    <source>
        <dbReference type="ARBA" id="ARBA00008987"/>
    </source>
</evidence>
<evidence type="ECO:0000256" key="4">
    <source>
        <dbReference type="ARBA" id="ARBA00022982"/>
    </source>
</evidence>
<evidence type="ECO:0000313" key="15">
    <source>
        <dbReference type="Proteomes" id="UP000239237"/>
    </source>
</evidence>
<dbReference type="GO" id="GO:0005829">
    <property type="term" value="C:cytosol"/>
    <property type="evidence" value="ECO:0007669"/>
    <property type="project" value="TreeGrafter"/>
</dbReference>
<dbReference type="InterPro" id="IPR013766">
    <property type="entry name" value="Thioredoxin_domain"/>
</dbReference>
<dbReference type="Gene3D" id="3.40.30.10">
    <property type="entry name" value="Glutaredoxin"/>
    <property type="match status" value="1"/>
</dbReference>
<evidence type="ECO:0000313" key="14">
    <source>
        <dbReference type="Proteomes" id="UP000237923"/>
    </source>
</evidence>
<evidence type="ECO:0000313" key="13">
    <source>
        <dbReference type="EMBL" id="SPE09885.1"/>
    </source>
</evidence>
<dbReference type="Pfam" id="PF00085">
    <property type="entry name" value="Thioredoxin"/>
    <property type="match status" value="1"/>
</dbReference>
<dbReference type="GO" id="GO:0015035">
    <property type="term" value="F:protein-disulfide reductase activity"/>
    <property type="evidence" value="ECO:0007669"/>
    <property type="project" value="UniProtKB-UniRule"/>
</dbReference>
<keyword evidence="4" id="KW-0249">Electron transport</keyword>
<keyword evidence="6 10" id="KW-0676">Redox-active center</keyword>
<dbReference type="InterPro" id="IPR036249">
    <property type="entry name" value="Thioredoxin-like_sf"/>
</dbReference>
<keyword evidence="5 10" id="KW-1015">Disulfide bond</keyword>
<organism evidence="13 14">
    <name type="scientific">Leuconostoc suionicum</name>
    <dbReference type="NCBI Taxonomy" id="1511761"/>
    <lineage>
        <taxon>Bacteria</taxon>
        <taxon>Bacillati</taxon>
        <taxon>Bacillota</taxon>
        <taxon>Bacilli</taxon>
        <taxon>Lactobacillales</taxon>
        <taxon>Lactobacillaceae</taxon>
        <taxon>Leuconostoc</taxon>
    </lineage>
</organism>
<protein>
    <recommendedName>
        <fullName evidence="2 7">Thioredoxin</fullName>
    </recommendedName>
</protein>
<dbReference type="CDD" id="cd02947">
    <property type="entry name" value="TRX_family"/>
    <property type="match status" value="1"/>
</dbReference>
<evidence type="ECO:0000259" key="11">
    <source>
        <dbReference type="PROSITE" id="PS51352"/>
    </source>
</evidence>
<dbReference type="Proteomes" id="UP000239237">
    <property type="component" value="Unassembled WGS sequence"/>
</dbReference>
<dbReference type="PROSITE" id="PS51352">
    <property type="entry name" value="THIOREDOXIN_2"/>
    <property type="match status" value="1"/>
</dbReference>
<feature type="active site" description="Nucleophile" evidence="9">
    <location>
        <position position="34"/>
    </location>
</feature>
<dbReference type="FunFam" id="3.40.30.10:FF:000001">
    <property type="entry name" value="Thioredoxin"/>
    <property type="match status" value="1"/>
</dbReference>
<accession>A0A2N9KGU4</accession>
<evidence type="ECO:0000256" key="5">
    <source>
        <dbReference type="ARBA" id="ARBA00023157"/>
    </source>
</evidence>
<reference evidence="12 15" key="1">
    <citation type="submission" date="2018-02" db="EMBL/GenBank/DDBJ databases">
        <authorList>
            <person name="Rodrigo-Torres L."/>
            <person name="Arahal R. D."/>
            <person name="Lucena T."/>
        </authorList>
    </citation>
    <scope>NUCLEOTIDE SEQUENCE [LARGE SCALE GENOMIC DNA]</scope>
    <source>
        <strain evidence="12 15">CECT 8486</strain>
    </source>
</reference>
<dbReference type="NCBIfam" id="TIGR01068">
    <property type="entry name" value="thioredoxin"/>
    <property type="match status" value="1"/>
</dbReference>
<gene>
    <name evidence="13" type="primary">trxA_2</name>
    <name evidence="12" type="ORF">LES8486_02105</name>
    <name evidence="13" type="ORF">LES9216_02083</name>
</gene>
<dbReference type="PANTHER" id="PTHR45663">
    <property type="entry name" value="GEO12009P1"/>
    <property type="match status" value="1"/>
</dbReference>
<dbReference type="InterPro" id="IPR005746">
    <property type="entry name" value="Thioredoxin"/>
</dbReference>
<comment type="similarity">
    <text evidence="1 8">Belongs to the thioredoxin family.</text>
</comment>
<dbReference type="PIRSF" id="PIRSF000077">
    <property type="entry name" value="Thioredoxin"/>
    <property type="match status" value="1"/>
</dbReference>
<dbReference type="PANTHER" id="PTHR45663:SF11">
    <property type="entry name" value="GEO12009P1"/>
    <property type="match status" value="1"/>
</dbReference>
<sequence length="108" mass="12148">MSATIKEITDSTFENETQEGVTLTDFRADWCPPCKMMDPILQHLSEENQLGGKIKFTSVNIDENKQVASQLGIQGIPTLIIKKNGQVIDKIVGFHPKDEIENTLKKYI</sequence>
<evidence type="ECO:0000256" key="7">
    <source>
        <dbReference type="NCBIfam" id="TIGR01068"/>
    </source>
</evidence>
<evidence type="ECO:0000256" key="6">
    <source>
        <dbReference type="ARBA" id="ARBA00023284"/>
    </source>
</evidence>
<dbReference type="AlphaFoldDB" id="A0A2N9KGU4"/>
<reference evidence="13 14" key="2">
    <citation type="submission" date="2018-02" db="EMBL/GenBank/DDBJ databases">
        <authorList>
            <person name="Cohen D.B."/>
            <person name="Kent A.D."/>
        </authorList>
    </citation>
    <scope>NUCLEOTIDE SEQUENCE [LARGE SCALE GENOMIC DNA]</scope>
    <source>
        <strain evidence="13 14">CECT 9216</strain>
    </source>
</reference>
<dbReference type="SUPFAM" id="SSF52833">
    <property type="entry name" value="Thioredoxin-like"/>
    <property type="match status" value="1"/>
</dbReference>
<dbReference type="GO" id="GO:0045454">
    <property type="term" value="P:cell redox homeostasis"/>
    <property type="evidence" value="ECO:0007669"/>
    <property type="project" value="TreeGrafter"/>
</dbReference>
<feature type="disulfide bond" description="Redox-active" evidence="10">
    <location>
        <begin position="31"/>
        <end position="34"/>
    </location>
</feature>
<feature type="site" description="Contributes to redox potential value" evidence="9">
    <location>
        <position position="33"/>
    </location>
</feature>
<feature type="site" description="Contributes to redox potential value" evidence="9">
    <location>
        <position position="32"/>
    </location>
</feature>